<dbReference type="KEGG" id="sbat:G4Z16_18100"/>
<feature type="region of interest" description="Disordered" evidence="2">
    <location>
        <begin position="316"/>
        <end position="359"/>
    </location>
</feature>
<dbReference type="InterPro" id="IPR000620">
    <property type="entry name" value="EamA_dom"/>
</dbReference>
<evidence type="ECO:0000256" key="1">
    <source>
        <dbReference type="ARBA" id="ARBA00007362"/>
    </source>
</evidence>
<comment type="similarity">
    <text evidence="1">Belongs to the EamA transporter family.</text>
</comment>
<organism evidence="5 6">
    <name type="scientific">Streptomyces bathyalis</name>
    <dbReference type="NCBI Taxonomy" id="2710756"/>
    <lineage>
        <taxon>Bacteria</taxon>
        <taxon>Bacillati</taxon>
        <taxon>Actinomycetota</taxon>
        <taxon>Actinomycetes</taxon>
        <taxon>Kitasatosporales</taxon>
        <taxon>Streptomycetaceae</taxon>
        <taxon>Streptomyces</taxon>
    </lineage>
</organism>
<dbReference type="Proteomes" id="UP000595046">
    <property type="component" value="Chromosome"/>
</dbReference>
<dbReference type="RefSeq" id="WP_197354727.1">
    <property type="nucleotide sequence ID" value="NZ_CP048882.1"/>
</dbReference>
<evidence type="ECO:0000313" key="6">
    <source>
        <dbReference type="Proteomes" id="UP000595046"/>
    </source>
</evidence>
<keyword evidence="3" id="KW-0812">Transmembrane</keyword>
<feature type="transmembrane region" description="Helical" evidence="3">
    <location>
        <begin position="271"/>
        <end position="291"/>
    </location>
</feature>
<feature type="transmembrane region" description="Helical" evidence="3">
    <location>
        <begin position="106"/>
        <end position="125"/>
    </location>
</feature>
<proteinExistence type="inferred from homology"/>
<evidence type="ECO:0000256" key="3">
    <source>
        <dbReference type="SAM" id="Phobius"/>
    </source>
</evidence>
<feature type="compositionally biased region" description="Pro residues" evidence="2">
    <location>
        <begin position="339"/>
        <end position="353"/>
    </location>
</feature>
<evidence type="ECO:0000259" key="4">
    <source>
        <dbReference type="Pfam" id="PF00892"/>
    </source>
</evidence>
<name>A0A7T1TDC4_9ACTN</name>
<feature type="transmembrane region" description="Helical" evidence="3">
    <location>
        <begin position="182"/>
        <end position="201"/>
    </location>
</feature>
<reference evidence="6" key="1">
    <citation type="submission" date="2020-02" db="EMBL/GenBank/DDBJ databases">
        <title>Streptomyces sp. ASO4wet.</title>
        <authorList>
            <person name="Risdian C."/>
            <person name="Landwehr W."/>
            <person name="Schupp P."/>
            <person name="Wink J."/>
        </authorList>
    </citation>
    <scope>NUCLEOTIDE SEQUENCE [LARGE SCALE GENOMIC DNA]</scope>
    <source>
        <strain evidence="6">ASO4wet</strain>
    </source>
</reference>
<feature type="domain" description="EamA" evidence="4">
    <location>
        <begin position="179"/>
        <end position="312"/>
    </location>
</feature>
<dbReference type="InterPro" id="IPR037185">
    <property type="entry name" value="EmrE-like"/>
</dbReference>
<feature type="transmembrane region" description="Helical" evidence="3">
    <location>
        <begin position="240"/>
        <end position="259"/>
    </location>
</feature>
<evidence type="ECO:0000313" key="5">
    <source>
        <dbReference type="EMBL" id="QPP10789.1"/>
    </source>
</evidence>
<accession>A0A7T1TDC4</accession>
<evidence type="ECO:0000256" key="2">
    <source>
        <dbReference type="SAM" id="MobiDB-lite"/>
    </source>
</evidence>
<dbReference type="AlphaFoldDB" id="A0A7T1TDC4"/>
<protein>
    <submittedName>
        <fullName evidence="5">EamA family transporter</fullName>
    </submittedName>
</protein>
<dbReference type="EMBL" id="CP048882">
    <property type="protein sequence ID" value="QPP10789.1"/>
    <property type="molecule type" value="Genomic_DNA"/>
</dbReference>
<feature type="transmembrane region" description="Helical" evidence="3">
    <location>
        <begin position="47"/>
        <end position="70"/>
    </location>
</feature>
<sequence length="359" mass="36995">MVKVWRFRRGVSGAGAGSAAGRSAARSRARSAAGGAAARADRLPPSAYFVTSAVFHYLGPAFAVLLFARIEVLGVAWLRCASAAVVFALWRRPWRVWAASSWRQRRLLLALGAVLGLMNSSFYLALDRLPLGTVGAIEFLGPVLLAAFGLRSTRNACALVMAVGGVWLLTDVHFSAEPLGLAFAFGNCALFVLYVVLGHRLAADGGASGIDRLGAAMLVAMAVVAPVGIGEAAIALTSPVLLASAFGVGVCSSVIPYVCDQLAMSRLPRATFALMLSLLPATAVLIGFAVLGQVPTWLELAGVALVIGGVAIHQERAAGESAERPSSRTAPQVSRTSPAPAPAPAPAPPPQSPRPSDGG</sequence>
<feature type="transmembrane region" description="Helical" evidence="3">
    <location>
        <begin position="131"/>
        <end position="150"/>
    </location>
</feature>
<keyword evidence="3" id="KW-0472">Membrane</keyword>
<dbReference type="SUPFAM" id="SSF103481">
    <property type="entry name" value="Multidrug resistance efflux transporter EmrE"/>
    <property type="match status" value="2"/>
</dbReference>
<dbReference type="Pfam" id="PF00892">
    <property type="entry name" value="EamA"/>
    <property type="match status" value="1"/>
</dbReference>
<feature type="compositionally biased region" description="Polar residues" evidence="2">
    <location>
        <begin position="327"/>
        <end position="337"/>
    </location>
</feature>
<keyword evidence="6" id="KW-1185">Reference proteome</keyword>
<feature type="compositionally biased region" description="Basic and acidic residues" evidence="2">
    <location>
        <begin position="316"/>
        <end position="326"/>
    </location>
</feature>
<gene>
    <name evidence="5" type="ORF">G4Z16_18100</name>
</gene>
<feature type="transmembrane region" description="Helical" evidence="3">
    <location>
        <begin position="157"/>
        <end position="176"/>
    </location>
</feature>
<dbReference type="GO" id="GO:0016020">
    <property type="term" value="C:membrane"/>
    <property type="evidence" value="ECO:0007669"/>
    <property type="project" value="InterPro"/>
</dbReference>
<feature type="transmembrane region" description="Helical" evidence="3">
    <location>
        <begin position="213"/>
        <end position="234"/>
    </location>
</feature>
<keyword evidence="3" id="KW-1133">Transmembrane helix</keyword>
<feature type="transmembrane region" description="Helical" evidence="3">
    <location>
        <begin position="76"/>
        <end position="94"/>
    </location>
</feature>